<accession>A0ABW6DF08</accession>
<comment type="caution">
    <text evidence="1">The sequence shown here is derived from an EMBL/GenBank/DDBJ whole genome shotgun (WGS) entry which is preliminary data.</text>
</comment>
<protein>
    <submittedName>
        <fullName evidence="1">Capsule assembly Wzi family protein</fullName>
    </submittedName>
</protein>
<keyword evidence="2" id="KW-1185">Reference proteome</keyword>
<dbReference type="InterPro" id="IPR038636">
    <property type="entry name" value="Wzi_sf"/>
</dbReference>
<name>A0ABW6DF08_9BACT</name>
<organism evidence="1 2">
    <name type="scientific">Aquirufa avitistagni</name>
    <dbReference type="NCBI Taxonomy" id="3104728"/>
    <lineage>
        <taxon>Bacteria</taxon>
        <taxon>Pseudomonadati</taxon>
        <taxon>Bacteroidota</taxon>
        <taxon>Cytophagia</taxon>
        <taxon>Cytophagales</taxon>
        <taxon>Flectobacillaceae</taxon>
        <taxon>Aquirufa</taxon>
    </lineage>
</organism>
<gene>
    <name evidence="1" type="ORF">U0R10_07390</name>
</gene>
<evidence type="ECO:0000313" key="1">
    <source>
        <dbReference type="EMBL" id="MFD3394438.1"/>
    </source>
</evidence>
<proteinExistence type="predicted"/>
<dbReference type="Proteomes" id="UP001598138">
    <property type="component" value="Unassembled WGS sequence"/>
</dbReference>
<dbReference type="Gene3D" id="2.40.160.130">
    <property type="entry name" value="Capsule assembly protein Wzi"/>
    <property type="match status" value="1"/>
</dbReference>
<reference evidence="1 2" key="1">
    <citation type="submission" date="2024-03" db="EMBL/GenBank/DDBJ databases">
        <title>Aquirufa genome sequencing.</title>
        <authorList>
            <person name="Pitt A."/>
            <person name="Hahn M.W."/>
        </authorList>
    </citation>
    <scope>NUCLEOTIDE SEQUENCE [LARGE SCALE GENOMIC DNA]</scope>
    <source>
        <strain evidence="1 2">OSTEICH-129V</strain>
    </source>
</reference>
<evidence type="ECO:0000313" key="2">
    <source>
        <dbReference type="Proteomes" id="UP001598138"/>
    </source>
</evidence>
<sequence>MRFRAIILFSLVALRLLGQENTAPTILVGGGVTSGSYTPFWLRANQYGAVPTEESYGTAGFETRGKVVLSKRADWSYGVAARVNLAETKADPMIQEAYVTGRYGIFEMQLGRKRQLQGLMDSTLSSGSYIWSGNALPMPSINLVVKNFWAPAFLKDVVGFKGNFSHGWFENSRADVRNFYLHQKSFYGRLGKPNWKVKFYGGFNHQVQWGGVLKYADPYNISAKNGRIATGTKEYLYMITGQSINRVKEGGDTATYGVNDGWNRLGNHLGTVDVGMEVDLPIGKLLMYRQSIYEDGSLYYLNNITDGLHGISYARSSKKGIVRVVVEYLNTASQGGNVFTNSSVLRGFDNYLNNGVYNSGWTYFGKGMGTPMLTLDSETDLSPTKNVSYDNNRVEAYYIGIEGLFGQNSVTFRGSMSNAIGWFGREFVPVKRQYAVGLFWSRPIQVMGQEAFLKANLGFDTGSWKKDVVGGNVTLALPLP</sequence>
<dbReference type="RefSeq" id="WP_377983320.1">
    <property type="nucleotide sequence ID" value="NZ_JBBKXZ010000002.1"/>
</dbReference>
<dbReference type="EMBL" id="JBBKXZ010000002">
    <property type="protein sequence ID" value="MFD3394438.1"/>
    <property type="molecule type" value="Genomic_DNA"/>
</dbReference>